<comment type="caution">
    <text evidence="1">The sequence shown here is derived from an EMBL/GenBank/DDBJ whole genome shotgun (WGS) entry which is preliminary data.</text>
</comment>
<evidence type="ECO:0000313" key="4">
    <source>
        <dbReference type="Proteomes" id="UP001162889"/>
    </source>
</evidence>
<evidence type="ECO:0000313" key="1">
    <source>
        <dbReference type="EMBL" id="MBV6321140.1"/>
    </source>
</evidence>
<reference evidence="2" key="2">
    <citation type="submission" date="2022-03" db="EMBL/GenBank/DDBJ databases">
        <title>Genome Encyclopedia of Bacteria and Archaea VI: Functional Genomics of Type Strains.</title>
        <authorList>
            <person name="Whitman W."/>
        </authorList>
    </citation>
    <scope>NUCLEOTIDE SEQUENCE</scope>
    <source>
        <strain evidence="2">HSC-15S17</strain>
    </source>
</reference>
<proteinExistence type="predicted"/>
<dbReference type="AlphaFoldDB" id="A0AA41H805"/>
<organism evidence="1 3">
    <name type="scientific">Duganella violaceipulchra</name>
    <dbReference type="NCBI Taxonomy" id="2849652"/>
    <lineage>
        <taxon>Bacteria</taxon>
        <taxon>Pseudomonadati</taxon>
        <taxon>Pseudomonadota</taxon>
        <taxon>Betaproteobacteria</taxon>
        <taxon>Burkholderiales</taxon>
        <taxon>Oxalobacteraceae</taxon>
        <taxon>Telluria group</taxon>
        <taxon>Duganella</taxon>
    </lineage>
</organism>
<keyword evidence="4" id="KW-1185">Reference proteome</keyword>
<gene>
    <name evidence="1" type="ORF">KVP70_09355</name>
    <name evidence="2" type="ORF">L1274_003344</name>
</gene>
<reference evidence="1" key="1">
    <citation type="submission" date="2021-07" db="EMBL/GenBank/DDBJ databases">
        <title>Characterization of violacein-producing bacteria and related species.</title>
        <authorList>
            <person name="Wilson H.S."/>
            <person name="De Leon M.E."/>
        </authorList>
    </citation>
    <scope>NUCLEOTIDE SEQUENCE</scope>
    <source>
        <strain evidence="1">HSC-15S17</strain>
    </source>
</reference>
<dbReference type="EMBL" id="JAHTGR010000004">
    <property type="protein sequence ID" value="MBV6321140.1"/>
    <property type="molecule type" value="Genomic_DNA"/>
</dbReference>
<evidence type="ECO:0000313" key="3">
    <source>
        <dbReference type="Proteomes" id="UP001155901"/>
    </source>
</evidence>
<accession>A0AA41H805</accession>
<name>A0AA41H805_9BURK</name>
<evidence type="ECO:0000313" key="2">
    <source>
        <dbReference type="EMBL" id="MCP2009615.1"/>
    </source>
</evidence>
<dbReference type="Proteomes" id="UP001162889">
    <property type="component" value="Unassembled WGS sequence"/>
</dbReference>
<dbReference type="EMBL" id="JALJZU010000006">
    <property type="protein sequence ID" value="MCP2009615.1"/>
    <property type="molecule type" value="Genomic_DNA"/>
</dbReference>
<dbReference type="Proteomes" id="UP001155901">
    <property type="component" value="Unassembled WGS sequence"/>
</dbReference>
<sequence length="132" mass="12768">MPIQSFRRKKTPLALNAILSAFRLTGFFPQADYFEAAGAAAAEAAGAAAASEAAGAAAAGAAASAAGAGAGAAAGAAASGAATGAGAAGASSFFEQAARATASRETISRDFFMGFSLINSKLNTIVAINNYR</sequence>
<protein>
    <submittedName>
        <fullName evidence="2">Type IV secretory pathway TrbL component</fullName>
    </submittedName>
</protein>